<dbReference type="EMBL" id="CVMT01000003">
    <property type="protein sequence ID" value="CRG86880.1"/>
    <property type="molecule type" value="Genomic_DNA"/>
</dbReference>
<gene>
    <name evidence="5" type="ORF">PISL3812_03892</name>
</gene>
<dbReference type="InterPro" id="IPR006115">
    <property type="entry name" value="6PGDH_NADP-bd"/>
</dbReference>
<dbReference type="STRING" id="28573.A0A0U1LWD5"/>
<organism evidence="5 6">
    <name type="scientific">Talaromyces islandicus</name>
    <name type="common">Penicillium islandicum</name>
    <dbReference type="NCBI Taxonomy" id="28573"/>
    <lineage>
        <taxon>Eukaryota</taxon>
        <taxon>Fungi</taxon>
        <taxon>Dikarya</taxon>
        <taxon>Ascomycota</taxon>
        <taxon>Pezizomycotina</taxon>
        <taxon>Eurotiomycetes</taxon>
        <taxon>Eurotiomycetidae</taxon>
        <taxon>Eurotiales</taxon>
        <taxon>Trichocomaceae</taxon>
        <taxon>Talaromyces</taxon>
        <taxon>Talaromyces sect. Islandici</taxon>
    </lineage>
</organism>
<accession>A0A0U1LWD5</accession>
<dbReference type="InterPro" id="IPR036291">
    <property type="entry name" value="NAD(P)-bd_dom_sf"/>
</dbReference>
<dbReference type="GO" id="GO:0050661">
    <property type="term" value="F:NADP binding"/>
    <property type="evidence" value="ECO:0007669"/>
    <property type="project" value="InterPro"/>
</dbReference>
<evidence type="ECO:0000256" key="1">
    <source>
        <dbReference type="ARBA" id="ARBA00007598"/>
    </source>
</evidence>
<keyword evidence="2" id="KW-0560">Oxidoreductase</keyword>
<evidence type="ECO:0000313" key="6">
    <source>
        <dbReference type="Proteomes" id="UP000054383"/>
    </source>
</evidence>
<dbReference type="Gene3D" id="3.40.50.720">
    <property type="entry name" value="NAD(P)-binding Rossmann-like Domain"/>
    <property type="match status" value="1"/>
</dbReference>
<evidence type="ECO:0000256" key="2">
    <source>
        <dbReference type="ARBA" id="ARBA00023002"/>
    </source>
</evidence>
<dbReference type="InterPro" id="IPR051265">
    <property type="entry name" value="HIBADH-related_NP60_sf"/>
</dbReference>
<dbReference type="Proteomes" id="UP000054383">
    <property type="component" value="Unassembled WGS sequence"/>
</dbReference>
<name>A0A0U1LWD5_TALIS</name>
<dbReference type="AlphaFoldDB" id="A0A0U1LWD5"/>
<dbReference type="Pfam" id="PF03446">
    <property type="entry name" value="NAD_binding_2"/>
    <property type="match status" value="1"/>
</dbReference>
<dbReference type="PANTHER" id="PTHR43580">
    <property type="entry name" value="OXIDOREDUCTASE GLYR1-RELATED"/>
    <property type="match status" value="1"/>
</dbReference>
<evidence type="ECO:0000313" key="5">
    <source>
        <dbReference type="EMBL" id="CRG86880.1"/>
    </source>
</evidence>
<evidence type="ECO:0000259" key="4">
    <source>
        <dbReference type="Pfam" id="PF03446"/>
    </source>
</evidence>
<evidence type="ECO:0000256" key="3">
    <source>
        <dbReference type="PIRSR" id="PIRSR000103-1"/>
    </source>
</evidence>
<dbReference type="PIRSF" id="PIRSF000103">
    <property type="entry name" value="HIBADH"/>
    <property type="match status" value="1"/>
</dbReference>
<dbReference type="InterPro" id="IPR015815">
    <property type="entry name" value="HIBADH-related"/>
</dbReference>
<dbReference type="SUPFAM" id="SSF48179">
    <property type="entry name" value="6-phosphogluconate dehydrogenase C-terminal domain-like"/>
    <property type="match status" value="1"/>
</dbReference>
<dbReference type="GO" id="GO:0016491">
    <property type="term" value="F:oxidoreductase activity"/>
    <property type="evidence" value="ECO:0007669"/>
    <property type="project" value="UniProtKB-KW"/>
</dbReference>
<dbReference type="SUPFAM" id="SSF51735">
    <property type="entry name" value="NAD(P)-binding Rossmann-fold domains"/>
    <property type="match status" value="1"/>
</dbReference>
<dbReference type="InterPro" id="IPR008927">
    <property type="entry name" value="6-PGluconate_DH-like_C_sf"/>
</dbReference>
<feature type="domain" description="6-phosphogluconate dehydrogenase NADP-binding" evidence="4">
    <location>
        <begin position="5"/>
        <end position="158"/>
    </location>
</feature>
<sequence>MAPQLAWIGLGNMGRGMCKNIVEKGNLSSPLIIYNRTASRAASFSESLGGPSKAIPVSSIPDAVKPADIIFICVGDDQAVESIISSALETGAGDIKGKLFVDCSTIHPDTTRKIDAQIRASGASFVACPVFGAPAMADAGQLICVLSGPRQEIEKILPYTVGVVARANIDLTENTDGESNDIGKASVMKLLGNSFILSFIEQLGEGMTFAEQSGLGSGPLKQWMELMFPGALPKYIDRMQTGDYWKREYPLFQVDLARKDARHVMSLAQDNGLRMRSLEIVDLYLQGVRQHMGERGDVAGMYGAVRKEAGLKFEN</sequence>
<dbReference type="Gene3D" id="1.10.1040.10">
    <property type="entry name" value="N-(1-d-carboxylethyl)-l-norvaline Dehydrogenase, domain 2"/>
    <property type="match status" value="1"/>
</dbReference>
<reference evidence="5 6" key="1">
    <citation type="submission" date="2015-04" db="EMBL/GenBank/DDBJ databases">
        <authorList>
            <person name="Syromyatnikov M.Y."/>
            <person name="Popov V.N."/>
        </authorList>
    </citation>
    <scope>NUCLEOTIDE SEQUENCE [LARGE SCALE GENOMIC DNA]</scope>
    <source>
        <strain evidence="5">WF-38-12</strain>
    </source>
</reference>
<dbReference type="OrthoDB" id="435038at2759"/>
<dbReference type="PANTHER" id="PTHR43580:SF3">
    <property type="entry name" value="6-PHOSPHOGLUCONATE DEHYDROGENASE FAMILY PROTEIN (AFU_ORTHOLOGUE AFUA_2G11600)"/>
    <property type="match status" value="1"/>
</dbReference>
<protein>
    <recommendedName>
        <fullName evidence="4">6-phosphogluconate dehydrogenase NADP-binding domain-containing protein</fullName>
    </recommendedName>
</protein>
<comment type="similarity">
    <text evidence="1">Belongs to the HIBADH-related family. NP60 subfamily.</text>
</comment>
<feature type="active site" evidence="3">
    <location>
        <position position="189"/>
    </location>
</feature>
<dbReference type="InterPro" id="IPR013328">
    <property type="entry name" value="6PGD_dom2"/>
</dbReference>
<dbReference type="OMA" id="IFSCIAN"/>
<proteinExistence type="inferred from homology"/>
<keyword evidence="6" id="KW-1185">Reference proteome</keyword>